<evidence type="ECO:0000256" key="8">
    <source>
        <dbReference type="ARBA" id="ARBA00047746"/>
    </source>
</evidence>
<dbReference type="GO" id="GO:0006396">
    <property type="term" value="P:RNA processing"/>
    <property type="evidence" value="ECO:0007669"/>
    <property type="project" value="InterPro"/>
</dbReference>
<dbReference type="Gene3D" id="3.90.1860.10">
    <property type="entry name" value="tRNA-splicing ligase RtcB"/>
    <property type="match status" value="1"/>
</dbReference>
<dbReference type="EC" id="6.5.1.8" evidence="1"/>
<dbReference type="GO" id="GO:0006281">
    <property type="term" value="P:DNA repair"/>
    <property type="evidence" value="ECO:0007669"/>
    <property type="project" value="TreeGrafter"/>
</dbReference>
<evidence type="ECO:0000256" key="1">
    <source>
        <dbReference type="ARBA" id="ARBA00012726"/>
    </source>
</evidence>
<feature type="binding site" evidence="10">
    <location>
        <begin position="155"/>
        <end position="159"/>
    </location>
    <ligand>
        <name>GMP</name>
        <dbReference type="ChEBI" id="CHEBI:58115"/>
    </ligand>
</feature>
<evidence type="ECO:0000256" key="7">
    <source>
        <dbReference type="ARBA" id="ARBA00023211"/>
    </source>
</evidence>
<dbReference type="Pfam" id="PF01139">
    <property type="entry name" value="RtcB"/>
    <property type="match status" value="1"/>
</dbReference>
<keyword evidence="2" id="KW-0436">Ligase</keyword>
<evidence type="ECO:0000256" key="2">
    <source>
        <dbReference type="ARBA" id="ARBA00022598"/>
    </source>
</evidence>
<accession>B0MS53</accession>
<keyword evidence="13" id="KW-1185">Reference proteome</keyword>
<comment type="catalytic activity">
    <reaction evidence="8">
        <text>a 3'-end 3'-phospho-ribonucleotide-RNA + a 5'-end dephospho-ribonucleoside-RNA + GTP = a ribonucleotidyl-ribonucleotide-RNA + GMP + diphosphate</text>
        <dbReference type="Rhea" id="RHEA:68076"/>
        <dbReference type="Rhea" id="RHEA-COMP:10463"/>
        <dbReference type="Rhea" id="RHEA-COMP:13936"/>
        <dbReference type="Rhea" id="RHEA-COMP:17355"/>
        <dbReference type="ChEBI" id="CHEBI:33019"/>
        <dbReference type="ChEBI" id="CHEBI:37565"/>
        <dbReference type="ChEBI" id="CHEBI:58115"/>
        <dbReference type="ChEBI" id="CHEBI:83062"/>
        <dbReference type="ChEBI" id="CHEBI:138284"/>
        <dbReference type="ChEBI" id="CHEBI:173118"/>
        <dbReference type="EC" id="6.5.1.8"/>
    </reaction>
</comment>
<comment type="caution">
    <text evidence="12">The sequence shown here is derived from an EMBL/GenBank/DDBJ whole genome shotgun (WGS) entry which is preliminary data.</text>
</comment>
<reference evidence="12" key="2">
    <citation type="submission" date="2014-06" db="EMBL/GenBank/DDBJ databases">
        <title>Draft genome sequence of Eubacterium siraeum (DSM 15702).</title>
        <authorList>
            <person name="Sudarsanam P."/>
            <person name="Ley R."/>
            <person name="Guruge J."/>
            <person name="Turnbaugh P.J."/>
            <person name="Mahowald M."/>
            <person name="Liep D."/>
            <person name="Gordon J."/>
        </authorList>
    </citation>
    <scope>NUCLEOTIDE SEQUENCE</scope>
    <source>
        <strain evidence="12">DSM 15702</strain>
    </source>
</reference>
<feature type="binding site" evidence="10">
    <location>
        <begin position="316"/>
        <end position="319"/>
    </location>
    <ligand>
        <name>GMP</name>
        <dbReference type="ChEBI" id="CHEBI:58115"/>
    </ligand>
</feature>
<dbReference type="SUPFAM" id="SSF103365">
    <property type="entry name" value="Hypothetical protein PH1602"/>
    <property type="match status" value="1"/>
</dbReference>
<evidence type="ECO:0000313" key="13">
    <source>
        <dbReference type="Proteomes" id="UP000005326"/>
    </source>
</evidence>
<evidence type="ECO:0000256" key="4">
    <source>
        <dbReference type="ARBA" id="ARBA00022741"/>
    </source>
</evidence>
<evidence type="ECO:0000256" key="3">
    <source>
        <dbReference type="ARBA" id="ARBA00022723"/>
    </source>
</evidence>
<evidence type="ECO:0000313" key="12">
    <source>
        <dbReference type="EMBL" id="EDR99621.1"/>
    </source>
</evidence>
<evidence type="ECO:0000256" key="9">
    <source>
        <dbReference type="PIRSR" id="PIRSR601233-1"/>
    </source>
</evidence>
<keyword evidence="3 11" id="KW-0479">Metal-binding</keyword>
<dbReference type="GO" id="GO:0030145">
    <property type="term" value="F:manganese ion binding"/>
    <property type="evidence" value="ECO:0007669"/>
    <property type="project" value="TreeGrafter"/>
</dbReference>
<feature type="binding site" evidence="11">
    <location>
        <position position="156"/>
    </location>
    <ligand>
        <name>Mn(2+)</name>
        <dbReference type="ChEBI" id="CHEBI:29035"/>
        <label>1</label>
    </ligand>
</feature>
<comment type="cofactor">
    <cofactor evidence="11">
        <name>Mn(2+)</name>
        <dbReference type="ChEBI" id="CHEBI:29035"/>
    </cofactor>
    <text evidence="11">Binds 2 manganese ions per subunit.</text>
</comment>
<dbReference type="InterPro" id="IPR001233">
    <property type="entry name" value="RtcB"/>
</dbReference>
<reference evidence="12" key="1">
    <citation type="submission" date="2007-10" db="EMBL/GenBank/DDBJ databases">
        <authorList>
            <person name="Fulton L."/>
            <person name="Clifton S."/>
            <person name="Fulton B."/>
            <person name="Xu J."/>
            <person name="Minx P."/>
            <person name="Pepin K.H."/>
            <person name="Johnson M."/>
            <person name="Thiruvilangam P."/>
            <person name="Bhonagiri V."/>
            <person name="Nash W.E."/>
            <person name="Mardis E.R."/>
            <person name="Wilson R.K."/>
        </authorList>
    </citation>
    <scope>NUCLEOTIDE SEQUENCE [LARGE SCALE GENOMIC DNA]</scope>
    <source>
        <strain evidence="12">DSM 15702</strain>
    </source>
</reference>
<feature type="active site" description="GMP-histidine intermediate" evidence="9">
    <location>
        <position position="340"/>
    </location>
</feature>
<dbReference type="EMBL" id="ABCA03000055">
    <property type="protein sequence ID" value="EDR99621.1"/>
    <property type="molecule type" value="Genomic_DNA"/>
</dbReference>
<gene>
    <name evidence="12" type="ORF">EUBSIR_02690</name>
</gene>
<evidence type="ECO:0000256" key="6">
    <source>
        <dbReference type="ARBA" id="ARBA00023134"/>
    </source>
</evidence>
<dbReference type="InterPro" id="IPR052915">
    <property type="entry name" value="RtcB-like"/>
</dbReference>
<dbReference type="PANTHER" id="PTHR43749:SF2">
    <property type="entry name" value="RNA-SPLICING LIGASE RTCB"/>
    <property type="match status" value="1"/>
</dbReference>
<keyword evidence="5" id="KW-0692">RNA repair</keyword>
<dbReference type="GO" id="GO:0042245">
    <property type="term" value="P:RNA repair"/>
    <property type="evidence" value="ECO:0007669"/>
    <property type="project" value="UniProtKB-KW"/>
</dbReference>
<keyword evidence="6 10" id="KW-0342">GTP-binding</keyword>
<dbReference type="GO" id="GO:0170057">
    <property type="term" value="F:RNA ligase (GTP) activity"/>
    <property type="evidence" value="ECO:0007669"/>
    <property type="project" value="UniProtKB-EC"/>
</dbReference>
<feature type="binding site" evidence="10">
    <location>
        <begin position="285"/>
        <end position="286"/>
    </location>
    <ligand>
        <name>GMP</name>
        <dbReference type="ChEBI" id="CHEBI:58115"/>
    </ligand>
</feature>
<dbReference type="AlphaFoldDB" id="B0MS53"/>
<evidence type="ECO:0000256" key="11">
    <source>
        <dbReference type="PIRSR" id="PIRSR601233-3"/>
    </source>
</evidence>
<evidence type="ECO:0000256" key="5">
    <source>
        <dbReference type="ARBA" id="ARBA00022800"/>
    </source>
</evidence>
<keyword evidence="7 11" id="KW-0464">Manganese</keyword>
<organism evidence="12 13">
    <name type="scientific">[Eubacterium] siraeum DSM 15702</name>
    <dbReference type="NCBI Taxonomy" id="428128"/>
    <lineage>
        <taxon>Bacteria</taxon>
        <taxon>Bacillati</taxon>
        <taxon>Bacillota</taxon>
        <taxon>Clostridia</taxon>
        <taxon>Eubacteriales</taxon>
        <taxon>Oscillospiraceae</taxon>
        <taxon>Oscillospiraceae incertae sedis</taxon>
    </lineage>
</organism>
<dbReference type="Proteomes" id="UP000005326">
    <property type="component" value="Unassembled WGS sequence"/>
</dbReference>
<feature type="binding site" evidence="11">
    <location>
        <position position="75"/>
    </location>
    <ligand>
        <name>Mn(2+)</name>
        <dbReference type="ChEBI" id="CHEBI:29035"/>
        <label>1</label>
    </ligand>
</feature>
<dbReference type="InterPro" id="IPR036025">
    <property type="entry name" value="RtcB-like_sf"/>
</dbReference>
<dbReference type="PANTHER" id="PTHR43749">
    <property type="entry name" value="RNA-SPLICING LIGASE RTCB"/>
    <property type="match status" value="1"/>
</dbReference>
<proteinExistence type="predicted"/>
<feature type="binding site" evidence="11">
    <location>
        <position position="285"/>
    </location>
    <ligand>
        <name>Mn(2+)</name>
        <dbReference type="ChEBI" id="CHEBI:29035"/>
        <label>2</label>
    </ligand>
</feature>
<feature type="binding site" evidence="10">
    <location>
        <begin position="340"/>
        <end position="343"/>
    </location>
    <ligand>
        <name>GMP</name>
        <dbReference type="ChEBI" id="CHEBI:58115"/>
    </ligand>
</feature>
<protein>
    <recommendedName>
        <fullName evidence="1">3'-phosphate/5'-hydroxy nucleic acid ligase</fullName>
        <ecNumber evidence="1">6.5.1.8</ecNumber>
    </recommendedName>
</protein>
<evidence type="ECO:0000256" key="10">
    <source>
        <dbReference type="PIRSR" id="PIRSR601233-2"/>
    </source>
</evidence>
<dbReference type="GO" id="GO:0005525">
    <property type="term" value="F:GTP binding"/>
    <property type="evidence" value="ECO:0007669"/>
    <property type="project" value="UniProtKB-KW"/>
</dbReference>
<sequence>MIVLEIIGERNTAVVYGEIIDECAVSQIEEICNHPAFENSRIRIMPDCHAGKGCVIGFTCVTSNRMIVPNIVGVDIGCGILTTVFTADREIDYRALDTFIRSNIPSGMEIHDSVSDTVAENTALIAKVNGICDAIGESADVDYHLRSIGTLGGGNHFIEIDRLNNGNYALTVHTGSRNLGKRICGYFQSNASVIDTELRRSILLRHRSATTSEEHEEIDRRAAQIAPVSKELAFITGERYDSYIGCMLDAKALAAFNRTVISDRIMSFLADEYGVEIKDRFDTVHNYIDWYDDTHTSVVIRKGAISARKGERIVIPLNMRDGIIIAHGRGNEEWNCSAPHGSGRAYSRSDARRTFTLEEYVEEMDGVNTWSVSESTIDECPMAYKPSEMIIGSIGDTVEIESIAHTVYNFKA</sequence>
<keyword evidence="4 10" id="KW-0547">Nucleotide-binding</keyword>
<name>B0MS53_9FIRM</name>
<dbReference type="GO" id="GO:0003909">
    <property type="term" value="F:DNA ligase activity"/>
    <property type="evidence" value="ECO:0007669"/>
    <property type="project" value="TreeGrafter"/>
</dbReference>
<feature type="binding site" evidence="11">
    <location>
        <position position="173"/>
    </location>
    <ligand>
        <name>Mn(2+)</name>
        <dbReference type="ChEBI" id="CHEBI:29035"/>
        <label>2</label>
    </ligand>
</feature>